<feature type="chain" id="PRO_5021002925" evidence="2">
    <location>
        <begin position="19"/>
        <end position="358"/>
    </location>
</feature>
<gene>
    <name evidence="3" type="ORF">HPF_16435</name>
</gene>
<name>A0A4P6WYQ9_HYDPS</name>
<accession>A0A4P6WYQ9</accession>
<keyword evidence="4" id="KW-1185">Reference proteome</keyword>
<evidence type="ECO:0000313" key="3">
    <source>
        <dbReference type="EMBL" id="QBM29282.1"/>
    </source>
</evidence>
<dbReference type="Proteomes" id="UP000293912">
    <property type="component" value="Chromosome"/>
</dbReference>
<dbReference type="KEGG" id="hpse:HPF_16435"/>
<organism evidence="3 4">
    <name type="scientific">Hydrogenophaga pseudoflava</name>
    <name type="common">Pseudomonas carboxydoflava</name>
    <dbReference type="NCBI Taxonomy" id="47421"/>
    <lineage>
        <taxon>Bacteria</taxon>
        <taxon>Pseudomonadati</taxon>
        <taxon>Pseudomonadota</taxon>
        <taxon>Betaproteobacteria</taxon>
        <taxon>Burkholderiales</taxon>
        <taxon>Comamonadaceae</taxon>
        <taxon>Hydrogenophaga</taxon>
    </lineage>
</organism>
<dbReference type="PANTHER" id="PTHR30222">
    <property type="entry name" value="SPERMIDINE/PUTRESCINE-BINDING PERIPLASMIC PROTEIN"/>
    <property type="match status" value="1"/>
</dbReference>
<dbReference type="PANTHER" id="PTHR30222:SF2">
    <property type="entry name" value="ABC TRANSPORTER SUBSTRATE-BINDING PROTEIN"/>
    <property type="match status" value="1"/>
</dbReference>
<dbReference type="RefSeq" id="WP_079367182.1">
    <property type="nucleotide sequence ID" value="NZ_CP037867.1"/>
</dbReference>
<evidence type="ECO:0000256" key="2">
    <source>
        <dbReference type="SAM" id="SignalP"/>
    </source>
</evidence>
<dbReference type="Gene3D" id="3.40.190.10">
    <property type="entry name" value="Periplasmic binding protein-like II"/>
    <property type="match status" value="2"/>
</dbReference>
<evidence type="ECO:0000313" key="4">
    <source>
        <dbReference type="Proteomes" id="UP000293912"/>
    </source>
</evidence>
<dbReference type="CDD" id="cd13589">
    <property type="entry name" value="PBP2_polyamine_RpCGA009"/>
    <property type="match status" value="1"/>
</dbReference>
<sequence precursor="true">MPLSRPFLLLALTIPALASAQSQPLVVANFGGANGKAQEVAFLKPFTQASKVPAKGVEYDGDLGPVRKMVQTRKVEWDVVEVESSELTTGCKEGLFEPFDKSKVPHTSMLLAGSVQECGVGAFVWSTVLAYNGATLKTAPRSWADFWDVKKFPGKRAMRKGARYNLEFALMADGVHRRDVYSLLATEPGLQRALAKLQQLKPHIVWWESGSQPPKLLAADEVVMSTAYNGRISAAVADGATLSTVWTDAIYDIDYWAIVKGSPRAEQARAFVNFATTDAAQLAFSREIAYGPTHYNAILQYDNGRKRVIDDAHLIDLSMAPSDLPSAPGNLRRSLGFNPTFWVGNGAQLEKRFADALK</sequence>
<dbReference type="Pfam" id="PF13416">
    <property type="entry name" value="SBP_bac_8"/>
    <property type="match status" value="1"/>
</dbReference>
<dbReference type="InterPro" id="IPR006059">
    <property type="entry name" value="SBP"/>
</dbReference>
<keyword evidence="1 2" id="KW-0732">Signal</keyword>
<dbReference type="SUPFAM" id="SSF53850">
    <property type="entry name" value="Periplasmic binding protein-like II"/>
    <property type="match status" value="1"/>
</dbReference>
<dbReference type="AlphaFoldDB" id="A0A4P6WYQ9"/>
<feature type="signal peptide" evidence="2">
    <location>
        <begin position="1"/>
        <end position="18"/>
    </location>
</feature>
<reference evidence="3 4" key="1">
    <citation type="submission" date="2019-03" db="EMBL/GenBank/DDBJ databases">
        <authorList>
            <person name="Sebastian G."/>
            <person name="Baumann P."/>
            <person name="Ruckert C."/>
            <person name="Kalinowski J."/>
            <person name="Nebel B."/>
            <person name="Takors R."/>
            <person name="Blombach B."/>
        </authorList>
    </citation>
    <scope>NUCLEOTIDE SEQUENCE [LARGE SCALE GENOMIC DNA]</scope>
    <source>
        <strain evidence="3 4">DSM 1084</strain>
    </source>
</reference>
<dbReference type="EMBL" id="CP037867">
    <property type="protein sequence ID" value="QBM29282.1"/>
    <property type="molecule type" value="Genomic_DNA"/>
</dbReference>
<evidence type="ECO:0000256" key="1">
    <source>
        <dbReference type="ARBA" id="ARBA00022729"/>
    </source>
</evidence>
<proteinExistence type="predicted"/>
<protein>
    <submittedName>
        <fullName evidence="3">Bacterial extracellular solute-binding protein</fullName>
    </submittedName>
</protein>